<dbReference type="SMART" id="SM00327">
    <property type="entry name" value="VWA"/>
    <property type="match status" value="1"/>
</dbReference>
<keyword evidence="1" id="KW-0812">Transmembrane</keyword>
<proteinExistence type="predicted"/>
<dbReference type="InterPro" id="IPR036465">
    <property type="entry name" value="vWFA_dom_sf"/>
</dbReference>
<dbReference type="NCBIfam" id="TIGR03788">
    <property type="entry name" value="marine_srt_targ"/>
    <property type="match status" value="1"/>
</dbReference>
<dbReference type="InterPro" id="IPR002035">
    <property type="entry name" value="VWF_A"/>
</dbReference>
<organism evidence="4">
    <name type="scientific">hydrothermal vent metagenome</name>
    <dbReference type="NCBI Taxonomy" id="652676"/>
    <lineage>
        <taxon>unclassified sequences</taxon>
        <taxon>metagenomes</taxon>
        <taxon>ecological metagenomes</taxon>
    </lineage>
</organism>
<sequence>MNNMKQNDEAELETLIIYSGDDIWKLLWLVFLLILFTSHAHADSGAAAHMETGINEIEMDKVKSGSLLFKSENSDHYWQALTLETDVQIDVTGMIARTTLRQKFKNNQTGWVEGVYVFPLPEDAAVDRLRMEIGDRIIEGEIKERSEAKRIYTEASNQGKKASLIEQERPNLFTNSVANIGPGETVMVEIEYQQTLRYDNGAFSLRFPMAITPRYIPGGVVVLEEQITQFSGSGWAIDTDQVGDASRITPPVLKEAEKGNPVRLTVTLNSGFSLQRIQSRYHPVITKDLEKNVTVVTLMNETEKTDRDFELVWWPELASAPKAALFTEKKEDAFYHLLMVLPPADVNEGGHIDREVIYVIDTSGSMSGISIQQARQALGLALTRLRPEDRFNVISFNSYTDKLFSHARMASPQNIRDAQHYVSSLEAEGGTEMGSALEAALLNQQESRAVRQVIFLTDGSVGNEAALFKLIKQHLGNSRLFTVGIGSAPNSHFMSKAAQFGRGTFTYISDLNEVQSKTAALFHKLETSVMTDLEATFDDPAAAMWPQRLPDLYQGESLLLTARTTLKDQEVVVTGQRKNHQWSNTLHLNNASNGSGIATLWARNKIASLMDRIRDGDKETEIKLQVIDVALRHHLVSKYTSLVAVDVTPSHANSEIVERKAVPVNLPKGQQHPKIFGRHAQTATPAQLQFLLGVLLLMLALWAWFKRKPA</sequence>
<dbReference type="Pfam" id="PF08487">
    <property type="entry name" value="VIT"/>
    <property type="match status" value="1"/>
</dbReference>
<gene>
    <name evidence="4" type="ORF">MNBD_GAMMA16-646</name>
</gene>
<evidence type="ECO:0000313" key="4">
    <source>
        <dbReference type="EMBL" id="VAW84647.1"/>
    </source>
</evidence>
<dbReference type="InterPro" id="IPR013694">
    <property type="entry name" value="VIT"/>
</dbReference>
<dbReference type="PANTHER" id="PTHR45737">
    <property type="entry name" value="VON WILLEBRAND FACTOR A DOMAIN-CONTAINING PROTEIN 5A"/>
    <property type="match status" value="1"/>
</dbReference>
<accession>A0A3B0ZAZ2</accession>
<protein>
    <submittedName>
        <fullName evidence="4">Inter-alpha-trypsin inhibitor domain protein</fullName>
    </submittedName>
</protein>
<feature type="domain" description="VIT" evidence="3">
    <location>
        <begin position="66"/>
        <end position="194"/>
    </location>
</feature>
<reference evidence="4" key="1">
    <citation type="submission" date="2018-06" db="EMBL/GenBank/DDBJ databases">
        <authorList>
            <person name="Zhirakovskaya E."/>
        </authorList>
    </citation>
    <scope>NUCLEOTIDE SEQUENCE</scope>
</reference>
<keyword evidence="1" id="KW-1133">Transmembrane helix</keyword>
<name>A0A3B0ZAZ2_9ZZZZ</name>
<keyword evidence="1" id="KW-0472">Membrane</keyword>
<dbReference type="SUPFAM" id="SSF53300">
    <property type="entry name" value="vWA-like"/>
    <property type="match status" value="1"/>
</dbReference>
<dbReference type="InterPro" id="IPR022440">
    <property type="entry name" value="CHP03788"/>
</dbReference>
<dbReference type="PANTHER" id="PTHR45737:SF6">
    <property type="entry name" value="VON WILLEBRAND FACTOR A DOMAIN-CONTAINING PROTEIN 5A"/>
    <property type="match status" value="1"/>
</dbReference>
<dbReference type="EMBL" id="UOFO01000049">
    <property type="protein sequence ID" value="VAW84647.1"/>
    <property type="molecule type" value="Genomic_DNA"/>
</dbReference>
<dbReference type="PROSITE" id="PS51468">
    <property type="entry name" value="VIT"/>
    <property type="match status" value="1"/>
</dbReference>
<evidence type="ECO:0000259" key="2">
    <source>
        <dbReference type="PROSITE" id="PS50234"/>
    </source>
</evidence>
<feature type="transmembrane region" description="Helical" evidence="1">
    <location>
        <begin position="688"/>
        <end position="705"/>
    </location>
</feature>
<feature type="domain" description="VWFA" evidence="2">
    <location>
        <begin position="355"/>
        <end position="525"/>
    </location>
</feature>
<dbReference type="Gene3D" id="3.40.50.410">
    <property type="entry name" value="von Willebrand factor, type A domain"/>
    <property type="match status" value="1"/>
</dbReference>
<dbReference type="SMART" id="SM00609">
    <property type="entry name" value="VIT"/>
    <property type="match status" value="1"/>
</dbReference>
<dbReference type="AlphaFoldDB" id="A0A3B0ZAZ2"/>
<evidence type="ECO:0000256" key="1">
    <source>
        <dbReference type="SAM" id="Phobius"/>
    </source>
</evidence>
<dbReference type="PROSITE" id="PS50234">
    <property type="entry name" value="VWFA"/>
    <property type="match status" value="1"/>
</dbReference>
<dbReference type="Pfam" id="PF13768">
    <property type="entry name" value="VWA_3"/>
    <property type="match status" value="1"/>
</dbReference>
<evidence type="ECO:0000259" key="3">
    <source>
        <dbReference type="PROSITE" id="PS51468"/>
    </source>
</evidence>